<name>A0AAW8T1T7_9ENTE</name>
<reference evidence="2" key="1">
    <citation type="submission" date="2023-03" db="EMBL/GenBank/DDBJ databases">
        <authorList>
            <person name="Shen W."/>
            <person name="Cai J."/>
        </authorList>
    </citation>
    <scope>NUCLEOTIDE SEQUENCE</scope>
    <source>
        <strain evidence="2">B646-2</strain>
    </source>
</reference>
<dbReference type="RefSeq" id="WP_010746296.1">
    <property type="nucleotide sequence ID" value="NZ_BAAAXM010000008.1"/>
</dbReference>
<evidence type="ECO:0000256" key="1">
    <source>
        <dbReference type="SAM" id="MobiDB-lite"/>
    </source>
</evidence>
<gene>
    <name evidence="2" type="ORF">P7D78_19030</name>
</gene>
<feature type="region of interest" description="Disordered" evidence="1">
    <location>
        <begin position="78"/>
        <end position="97"/>
    </location>
</feature>
<dbReference type="Proteomes" id="UP001249240">
    <property type="component" value="Unassembled WGS sequence"/>
</dbReference>
<feature type="region of interest" description="Disordered" evidence="1">
    <location>
        <begin position="168"/>
        <end position="198"/>
    </location>
</feature>
<organism evidence="2 3">
    <name type="scientific">Enterococcus raffinosus</name>
    <dbReference type="NCBI Taxonomy" id="71452"/>
    <lineage>
        <taxon>Bacteria</taxon>
        <taxon>Bacillati</taxon>
        <taxon>Bacillota</taxon>
        <taxon>Bacilli</taxon>
        <taxon>Lactobacillales</taxon>
        <taxon>Enterococcaceae</taxon>
        <taxon>Enterococcus</taxon>
    </lineage>
</organism>
<accession>A0AAW8T1T7</accession>
<evidence type="ECO:0000313" key="3">
    <source>
        <dbReference type="Proteomes" id="UP001249240"/>
    </source>
</evidence>
<sequence>MIVSTTLDAEFEKSNGRKCHLRLRNVDKSKTAEEIKSSLNKLSKLSLFEKEGVHQFHTLKHAKYIDKIETVIFDKRNQEKEQQPVSEPVMTEKETENTKLLESLTIEEERPESGKLIQTVQLSEGFDPIKLTESQRMAVVLACLPEGYSLESAQIDTKVKPARYVFTERQKKEQSVEEPPQKKGRLRKRLLERIRKRE</sequence>
<evidence type="ECO:0000313" key="2">
    <source>
        <dbReference type="EMBL" id="MDT2540201.1"/>
    </source>
</evidence>
<dbReference type="AlphaFoldDB" id="A0AAW8T1T7"/>
<comment type="caution">
    <text evidence="2">The sequence shown here is derived from an EMBL/GenBank/DDBJ whole genome shotgun (WGS) entry which is preliminary data.</text>
</comment>
<proteinExistence type="predicted"/>
<feature type="compositionally biased region" description="Basic and acidic residues" evidence="1">
    <location>
        <begin position="168"/>
        <end position="181"/>
    </location>
</feature>
<dbReference type="EMBL" id="JARPXM010000030">
    <property type="protein sequence ID" value="MDT2540201.1"/>
    <property type="molecule type" value="Genomic_DNA"/>
</dbReference>
<feature type="compositionally biased region" description="Basic and acidic residues" evidence="1">
    <location>
        <begin position="189"/>
        <end position="198"/>
    </location>
</feature>
<protein>
    <submittedName>
        <fullName evidence="2">DUF2922 family protein</fullName>
    </submittedName>
</protein>
<dbReference type="Pfam" id="PF11148">
    <property type="entry name" value="DUF2922"/>
    <property type="match status" value="1"/>
</dbReference>
<dbReference type="InterPro" id="IPR021321">
    <property type="entry name" value="DUF2922"/>
</dbReference>